<accession>A0A6A6P2B8</accession>
<sequence length="752" mass="81228">MARSPSTRLAKAFDVEVHPFQKHPRTQGHARSSSKAQLSTKKLNSILKNGNSEKKHSSEEDSADEGGSEDEGDGEHDEGDLEEDDDEDPDQIAPSRGAGRGVGKHPAIRVDANGSDALVEDLDGHDRGAGQLTSSPPLLGLFDSPSKKRTFSHLGSRSLANTDGSSSDDNSALRSSRRPKKMPRASSSSRRGILTNSDSRANMAQTNGTNQVPELAIEETTDDDFYKAVDLISDSEDENDLEKLEEAMIIESEDGGLTRRQPKCPRTAGFVGTDDGLTSDLLFGDVGSFDEHFNRGHSADGSPADRDTRPRRDSDKRVRFDDDVAVSETIGSSTSSEVDSDVFPDLFGTPKSSVYQLVFDTQDVDHFGNSSNSDSERSFWDFQGDAWHHDLHQVHTETESPEGSSSGYETDEGDTTDEEPTQPLTIISKPSSVLRRRSSAAGEESCPMPQTLRKPARASKAPKGPVLGEFIINPKKSFVLIDKSATRIVRYPPMTPRRSSSQMWDDTTAQNSPASLFLAGDESDSSHMSNAAFGVDVMLGSFFAGSRPAGGDFVLGQAIGPPEAFFPFYNFNSDGSFVPEDEVMVEDDTEGETLDLDDFLNLGDATTTSAADADSADVDDADDTDVRVTPATSMLAQPSSTPCYSVDNSVADNEITHNLLDHFDRTPIGAFRANQDRSRGLAGLHQHPAVRASASRPLRVGRDADALITPLRRRKGSRSGVGKPQGSPLRPKYGKGNVNMGPHMRRMGRGSG</sequence>
<evidence type="ECO:0000313" key="2">
    <source>
        <dbReference type="EMBL" id="KAF2457927.1"/>
    </source>
</evidence>
<feature type="region of interest" description="Disordered" evidence="1">
    <location>
        <begin position="1"/>
        <end position="220"/>
    </location>
</feature>
<reference evidence="2" key="1">
    <citation type="journal article" date="2020" name="Stud. Mycol.">
        <title>101 Dothideomycetes genomes: a test case for predicting lifestyles and emergence of pathogens.</title>
        <authorList>
            <person name="Haridas S."/>
            <person name="Albert R."/>
            <person name="Binder M."/>
            <person name="Bloem J."/>
            <person name="Labutti K."/>
            <person name="Salamov A."/>
            <person name="Andreopoulos B."/>
            <person name="Baker S."/>
            <person name="Barry K."/>
            <person name="Bills G."/>
            <person name="Bluhm B."/>
            <person name="Cannon C."/>
            <person name="Castanera R."/>
            <person name="Culley D."/>
            <person name="Daum C."/>
            <person name="Ezra D."/>
            <person name="Gonzalez J."/>
            <person name="Henrissat B."/>
            <person name="Kuo A."/>
            <person name="Liang C."/>
            <person name="Lipzen A."/>
            <person name="Lutzoni F."/>
            <person name="Magnuson J."/>
            <person name="Mondo S."/>
            <person name="Nolan M."/>
            <person name="Ohm R."/>
            <person name="Pangilinan J."/>
            <person name="Park H.-J."/>
            <person name="Ramirez L."/>
            <person name="Alfaro M."/>
            <person name="Sun H."/>
            <person name="Tritt A."/>
            <person name="Yoshinaga Y."/>
            <person name="Zwiers L.-H."/>
            <person name="Turgeon B."/>
            <person name="Goodwin S."/>
            <person name="Spatafora J."/>
            <person name="Crous P."/>
            <person name="Grigoriev I."/>
        </authorList>
    </citation>
    <scope>NUCLEOTIDE SEQUENCE</scope>
    <source>
        <strain evidence="2">ATCC 16933</strain>
    </source>
</reference>
<feature type="compositionally biased region" description="Polar residues" evidence="1">
    <location>
        <begin position="29"/>
        <end position="50"/>
    </location>
</feature>
<proteinExistence type="predicted"/>
<organism evidence="2 3">
    <name type="scientific">Lineolata rhizophorae</name>
    <dbReference type="NCBI Taxonomy" id="578093"/>
    <lineage>
        <taxon>Eukaryota</taxon>
        <taxon>Fungi</taxon>
        <taxon>Dikarya</taxon>
        <taxon>Ascomycota</taxon>
        <taxon>Pezizomycotina</taxon>
        <taxon>Dothideomycetes</taxon>
        <taxon>Dothideomycetes incertae sedis</taxon>
        <taxon>Lineolatales</taxon>
        <taxon>Lineolataceae</taxon>
        <taxon>Lineolata</taxon>
    </lineage>
</organism>
<feature type="region of interest" description="Disordered" evidence="1">
    <location>
        <begin position="711"/>
        <end position="752"/>
    </location>
</feature>
<feature type="compositionally biased region" description="Polar residues" evidence="1">
    <location>
        <begin position="422"/>
        <end position="431"/>
    </location>
</feature>
<feature type="compositionally biased region" description="Polar residues" evidence="1">
    <location>
        <begin position="153"/>
        <end position="164"/>
    </location>
</feature>
<name>A0A6A6P2B8_9PEZI</name>
<feature type="region of interest" description="Disordered" evidence="1">
    <location>
        <begin position="395"/>
        <end position="462"/>
    </location>
</feature>
<gene>
    <name evidence="2" type="ORF">BDY21DRAFT_363521</name>
</gene>
<keyword evidence="3" id="KW-1185">Reference proteome</keyword>
<dbReference type="Proteomes" id="UP000799766">
    <property type="component" value="Unassembled WGS sequence"/>
</dbReference>
<dbReference type="AlphaFoldDB" id="A0A6A6P2B8"/>
<protein>
    <submittedName>
        <fullName evidence="2">Uncharacterized protein</fullName>
    </submittedName>
</protein>
<feature type="compositionally biased region" description="Polar residues" evidence="1">
    <location>
        <begin position="185"/>
        <end position="212"/>
    </location>
</feature>
<feature type="compositionally biased region" description="Basic and acidic residues" evidence="1">
    <location>
        <begin position="294"/>
        <end position="322"/>
    </location>
</feature>
<evidence type="ECO:0000313" key="3">
    <source>
        <dbReference type="Proteomes" id="UP000799766"/>
    </source>
</evidence>
<evidence type="ECO:0000256" key="1">
    <source>
        <dbReference type="SAM" id="MobiDB-lite"/>
    </source>
</evidence>
<dbReference type="EMBL" id="MU001679">
    <property type="protein sequence ID" value="KAF2457927.1"/>
    <property type="molecule type" value="Genomic_DNA"/>
</dbReference>
<feature type="compositionally biased region" description="Basic residues" evidence="1">
    <location>
        <begin position="743"/>
        <end position="752"/>
    </location>
</feature>
<feature type="compositionally biased region" description="Acidic residues" evidence="1">
    <location>
        <begin position="409"/>
        <end position="420"/>
    </location>
</feature>
<feature type="compositionally biased region" description="Low complexity" evidence="1">
    <location>
        <begin position="165"/>
        <end position="174"/>
    </location>
</feature>
<feature type="region of interest" description="Disordered" evidence="1">
    <location>
        <begin position="252"/>
        <end position="271"/>
    </location>
</feature>
<feature type="region of interest" description="Disordered" evidence="1">
    <location>
        <begin position="294"/>
        <end position="323"/>
    </location>
</feature>
<dbReference type="OrthoDB" id="5399183at2759"/>
<feature type="compositionally biased region" description="Acidic residues" evidence="1">
    <location>
        <begin position="60"/>
        <end position="90"/>
    </location>
</feature>